<sequence>MFNRFIYVFVEKVHILCEKTELPTSPIALDVLAATERIDIQPPPPLPSSQPPPSITSTSFPNTSFKENTSQPKLGKKVSALVAALDQQHLTQSPLSKSISGPSSTSESSTSSTTNKTFQHFKKQKSEEQIIAENRKKMDYYSDAASMVSFSGLNEPCSIGSIVEVVINAQGDKISHGDVTVYAESPSGKHLQCNVIYHSNSFTANFTPSEVGEWKIGILYDNEHIRGSPFNCSCYDANLVQVYGLDVGLVGQELKFTIDAHKAGVGDVGVTILRGGRQIPCEIEEEKIGPRKLPTGKFRISFTPNGAGQYKIHIAFNNMEVKGSPFILDIADANSVSVYGDNLRMAAVDRLSTFMVHAAGAESKDLSVVITASMFAAAADVAAKRRHLKKKRMQFSDDRVRPSNKRKHGRVIQIDEATFRIEWKPIEAGEHLIDVRLYDQSVYESPFVCNVGDPELVTVKRIPQYIDTRNLNKDHTFEIDATAAGSGNLEIVINGGRVACRVRELSPRHFVAQFTPTQRIPHIIEMRFNGENVRGSPWNLPTRESSSYASRGSSEVETNQLSELIGVGLHRAAVGEPAVFEISAVPSTPNGPMPEPIRASNVAVKVYDPNGGSVDTRIREQPNGIRCEYIVTQVGDHRLEVFINDRLIDSGPLYVAGYNANKITIKPVGGSVVGQPVQFMGEFLYKH</sequence>
<organism evidence="1 2">
    <name type="scientific">Panagrolaimus sp. PS1159</name>
    <dbReference type="NCBI Taxonomy" id="55785"/>
    <lineage>
        <taxon>Eukaryota</taxon>
        <taxon>Metazoa</taxon>
        <taxon>Ecdysozoa</taxon>
        <taxon>Nematoda</taxon>
        <taxon>Chromadorea</taxon>
        <taxon>Rhabditida</taxon>
        <taxon>Tylenchina</taxon>
        <taxon>Panagrolaimomorpha</taxon>
        <taxon>Panagrolaimoidea</taxon>
        <taxon>Panagrolaimidae</taxon>
        <taxon>Panagrolaimus</taxon>
    </lineage>
</organism>
<dbReference type="WBParaSite" id="PS1159_v2.g21573.t1">
    <property type="protein sequence ID" value="PS1159_v2.g21573.t1"/>
    <property type="gene ID" value="PS1159_v2.g21573"/>
</dbReference>
<protein>
    <submittedName>
        <fullName evidence="2">Uncharacterized protein</fullName>
    </submittedName>
</protein>
<evidence type="ECO:0000313" key="1">
    <source>
        <dbReference type="Proteomes" id="UP000887580"/>
    </source>
</evidence>
<accession>A0AC35FXZ0</accession>
<proteinExistence type="predicted"/>
<name>A0AC35FXZ0_9BILA</name>
<reference evidence="2" key="1">
    <citation type="submission" date="2022-11" db="UniProtKB">
        <authorList>
            <consortium name="WormBaseParasite"/>
        </authorList>
    </citation>
    <scope>IDENTIFICATION</scope>
</reference>
<evidence type="ECO:0000313" key="2">
    <source>
        <dbReference type="WBParaSite" id="PS1159_v2.g21573.t1"/>
    </source>
</evidence>
<dbReference type="Proteomes" id="UP000887580">
    <property type="component" value="Unplaced"/>
</dbReference>